<accession>A0A3B1JVA1</accession>
<reference evidence="2" key="4">
    <citation type="submission" date="2025-09" db="UniProtKB">
        <authorList>
            <consortium name="Ensembl"/>
        </authorList>
    </citation>
    <scope>IDENTIFICATION</scope>
</reference>
<organism evidence="2 3">
    <name type="scientific">Astyanax mexicanus</name>
    <name type="common">Blind cave fish</name>
    <name type="synonym">Astyanax fasciatus mexicanus</name>
    <dbReference type="NCBI Taxonomy" id="7994"/>
    <lineage>
        <taxon>Eukaryota</taxon>
        <taxon>Metazoa</taxon>
        <taxon>Chordata</taxon>
        <taxon>Craniata</taxon>
        <taxon>Vertebrata</taxon>
        <taxon>Euteleostomi</taxon>
        <taxon>Actinopterygii</taxon>
        <taxon>Neopterygii</taxon>
        <taxon>Teleostei</taxon>
        <taxon>Ostariophysi</taxon>
        <taxon>Characiformes</taxon>
        <taxon>Characoidei</taxon>
        <taxon>Acestrorhamphidae</taxon>
        <taxon>Acestrorhamphinae</taxon>
        <taxon>Astyanax</taxon>
    </lineage>
</organism>
<evidence type="ECO:0000313" key="2">
    <source>
        <dbReference type="Ensembl" id="ENSAMXP00000045259.1"/>
    </source>
</evidence>
<dbReference type="STRING" id="7994.ENSAMXP00000045259"/>
<sequence length="251" mass="29597">MCIYLHLKLYFLHSAGNEDSLASALQAVSQQGESQAAVLKEKHYEEVANNIKLKERQINSTTCEIEEIRSHNAAQTIQIQAILMDNMSFKHTIEEQEEKSRSLLTEYNTYRNKMDNYKVRVSEMESQSHIYKQLVEKRKEVKRLKQAREELRMDLQNPEGNAVRQAQRDTDHIKAKILSLKELVEEKKMLLEKEKEVHSQLRKDIEIHNRRCEAIVKRLRCQLNKAQSSHRQISSDIFHMENEVEQLKNQL</sequence>
<proteinExistence type="predicted"/>
<dbReference type="Proteomes" id="UP000018467">
    <property type="component" value="Unassembled WGS sequence"/>
</dbReference>
<reference evidence="3" key="2">
    <citation type="journal article" date="2014" name="Nat. Commun.">
        <title>The cavefish genome reveals candidate genes for eye loss.</title>
        <authorList>
            <person name="McGaugh S.E."/>
            <person name="Gross J.B."/>
            <person name="Aken B."/>
            <person name="Blin M."/>
            <person name="Borowsky R."/>
            <person name="Chalopin D."/>
            <person name="Hinaux H."/>
            <person name="Jeffery W.R."/>
            <person name="Keene A."/>
            <person name="Ma L."/>
            <person name="Minx P."/>
            <person name="Murphy D."/>
            <person name="O'Quin K.E."/>
            <person name="Retaux S."/>
            <person name="Rohner N."/>
            <person name="Searle S.M."/>
            <person name="Stahl B.A."/>
            <person name="Tabin C."/>
            <person name="Volff J.N."/>
            <person name="Yoshizawa M."/>
            <person name="Warren W.C."/>
        </authorList>
    </citation>
    <scope>NUCLEOTIDE SEQUENCE [LARGE SCALE GENOMIC DNA]</scope>
    <source>
        <strain evidence="3">female</strain>
    </source>
</reference>
<name>A0A3B1JVA1_ASTMX</name>
<keyword evidence="1" id="KW-0175">Coiled coil</keyword>
<dbReference type="Bgee" id="ENSAMXG00000039133">
    <property type="expression patterns" value="Expressed in testis and 2 other cell types or tissues"/>
</dbReference>
<keyword evidence="3" id="KW-1185">Reference proteome</keyword>
<evidence type="ECO:0000313" key="3">
    <source>
        <dbReference type="Proteomes" id="UP000018467"/>
    </source>
</evidence>
<dbReference type="GeneTree" id="ENSGT00390000005130"/>
<feature type="coiled-coil region" evidence="1">
    <location>
        <begin position="93"/>
        <end position="154"/>
    </location>
</feature>
<dbReference type="InParanoid" id="A0A3B1JVA1"/>
<reference evidence="2" key="3">
    <citation type="submission" date="2025-08" db="UniProtKB">
        <authorList>
            <consortium name="Ensembl"/>
        </authorList>
    </citation>
    <scope>IDENTIFICATION</scope>
</reference>
<protein>
    <recommendedName>
        <fullName evidence="4">Coiled-coil domain containing 122</fullName>
    </recommendedName>
</protein>
<dbReference type="Ensembl" id="ENSAMXT00000037295.1">
    <property type="protein sequence ID" value="ENSAMXP00000045259.1"/>
    <property type="gene ID" value="ENSAMXG00000039133.1"/>
</dbReference>
<dbReference type="AlphaFoldDB" id="A0A3B1JVA1"/>
<reference evidence="3" key="1">
    <citation type="submission" date="2013-03" db="EMBL/GenBank/DDBJ databases">
        <authorList>
            <person name="Jeffery W."/>
            <person name="Warren W."/>
            <person name="Wilson R.K."/>
        </authorList>
    </citation>
    <scope>NUCLEOTIDE SEQUENCE</scope>
    <source>
        <strain evidence="3">female</strain>
    </source>
</reference>
<feature type="coiled-coil region" evidence="1">
    <location>
        <begin position="180"/>
        <end position="250"/>
    </location>
</feature>
<evidence type="ECO:0000256" key="1">
    <source>
        <dbReference type="SAM" id="Coils"/>
    </source>
</evidence>
<evidence type="ECO:0008006" key="4">
    <source>
        <dbReference type="Google" id="ProtNLM"/>
    </source>
</evidence>